<dbReference type="Proteomes" id="UP001202827">
    <property type="component" value="Unassembled WGS sequence"/>
</dbReference>
<dbReference type="SUPFAM" id="SSF53850">
    <property type="entry name" value="Periplasmic binding protein-like II"/>
    <property type="match status" value="1"/>
</dbReference>
<dbReference type="InterPro" id="IPR000847">
    <property type="entry name" value="LysR_HTH_N"/>
</dbReference>
<evidence type="ECO:0000256" key="4">
    <source>
        <dbReference type="ARBA" id="ARBA00023163"/>
    </source>
</evidence>
<comment type="similarity">
    <text evidence="1">Belongs to the LysR transcriptional regulatory family.</text>
</comment>
<dbReference type="PANTHER" id="PTHR30126">
    <property type="entry name" value="HTH-TYPE TRANSCRIPTIONAL REGULATOR"/>
    <property type="match status" value="1"/>
</dbReference>
<dbReference type="Gene3D" id="3.40.190.10">
    <property type="entry name" value="Periplasmic binding protein-like II"/>
    <property type="match status" value="2"/>
</dbReference>
<dbReference type="EMBL" id="JALPRY010000009">
    <property type="protein sequence ID" value="MCK8779996.1"/>
    <property type="molecule type" value="Genomic_DNA"/>
</dbReference>
<dbReference type="CDD" id="cd05466">
    <property type="entry name" value="PBP2_LTTR_substrate"/>
    <property type="match status" value="1"/>
</dbReference>
<dbReference type="PANTHER" id="PTHR30126:SF39">
    <property type="entry name" value="HTH-TYPE TRANSCRIPTIONAL REGULATOR CYSL"/>
    <property type="match status" value="1"/>
</dbReference>
<dbReference type="Pfam" id="PF00126">
    <property type="entry name" value="HTH_1"/>
    <property type="match status" value="1"/>
</dbReference>
<dbReference type="InterPro" id="IPR005119">
    <property type="entry name" value="LysR_subst-bd"/>
</dbReference>
<protein>
    <submittedName>
        <fullName evidence="6">LysR family transcriptional regulator</fullName>
    </submittedName>
</protein>
<dbReference type="RefSeq" id="WP_248682696.1">
    <property type="nucleotide sequence ID" value="NZ_JALPRY010000009.1"/>
</dbReference>
<dbReference type="InterPro" id="IPR036388">
    <property type="entry name" value="WH-like_DNA-bd_sf"/>
</dbReference>
<evidence type="ECO:0000313" key="7">
    <source>
        <dbReference type="Proteomes" id="UP001202827"/>
    </source>
</evidence>
<dbReference type="Pfam" id="PF03466">
    <property type="entry name" value="LysR_substrate"/>
    <property type="match status" value="1"/>
</dbReference>
<dbReference type="InterPro" id="IPR036390">
    <property type="entry name" value="WH_DNA-bd_sf"/>
</dbReference>
<name>A0ABT0IQ51_9HYPH</name>
<evidence type="ECO:0000256" key="3">
    <source>
        <dbReference type="ARBA" id="ARBA00023125"/>
    </source>
</evidence>
<comment type="caution">
    <text evidence="6">The sequence shown here is derived from an EMBL/GenBank/DDBJ whole genome shotgun (WGS) entry which is preliminary data.</text>
</comment>
<organism evidence="6 7">
    <name type="scientific">Neorhizobium turbinariae</name>
    <dbReference type="NCBI Taxonomy" id="2937795"/>
    <lineage>
        <taxon>Bacteria</taxon>
        <taxon>Pseudomonadati</taxon>
        <taxon>Pseudomonadota</taxon>
        <taxon>Alphaproteobacteria</taxon>
        <taxon>Hyphomicrobiales</taxon>
        <taxon>Rhizobiaceae</taxon>
        <taxon>Rhizobium/Agrobacterium group</taxon>
        <taxon>Neorhizobium</taxon>
    </lineage>
</organism>
<accession>A0ABT0IQ51</accession>
<gene>
    <name evidence="6" type="ORF">M0654_08350</name>
</gene>
<dbReference type="PROSITE" id="PS50931">
    <property type="entry name" value="HTH_LYSR"/>
    <property type="match status" value="1"/>
</dbReference>
<feature type="domain" description="HTH lysR-type" evidence="5">
    <location>
        <begin position="1"/>
        <end position="57"/>
    </location>
</feature>
<sequence length="294" mass="32113">MIEELRTFVLFAEEGSVQKVAQRLPLTQPAVSRQIQRLEQALGVQLLDRRQKPPKLTPMGHEVLTRSRDILDAVNDLKAIATVAEPEGVFRLGLVNGLAHDRLAGNIAAVIARFPRLSLRLTSGWSSELAEQHRLGRLEAAIILSDGSRFYGAERIGREELVVVGSRDSAASSARQALTGWVLSPEPCDARRSLAARLAQQNRPLVVAAEIEHAGLQMALVREGLGLGLMPKRFIERHRHDGIVEIDAIGGSLNLDVLMLRSPHLGPMTKVADTIAAEIQNFVAGQDATEQRGH</sequence>
<reference evidence="6 7" key="1">
    <citation type="submission" date="2022-04" db="EMBL/GenBank/DDBJ databases">
        <title>Rhizobium coralii sp. nov., isolated from coral Turbinaria peltata.</title>
        <authorList>
            <person name="Sun H."/>
        </authorList>
    </citation>
    <scope>NUCLEOTIDE SEQUENCE [LARGE SCALE GENOMIC DNA]</scope>
    <source>
        <strain evidence="6 7">NTR19</strain>
    </source>
</reference>
<dbReference type="PRINTS" id="PR00039">
    <property type="entry name" value="HTHLYSR"/>
</dbReference>
<proteinExistence type="inferred from homology"/>
<keyword evidence="4" id="KW-0804">Transcription</keyword>
<evidence type="ECO:0000256" key="1">
    <source>
        <dbReference type="ARBA" id="ARBA00009437"/>
    </source>
</evidence>
<dbReference type="Gene3D" id="1.10.10.10">
    <property type="entry name" value="Winged helix-like DNA-binding domain superfamily/Winged helix DNA-binding domain"/>
    <property type="match status" value="1"/>
</dbReference>
<keyword evidence="7" id="KW-1185">Reference proteome</keyword>
<keyword evidence="3" id="KW-0238">DNA-binding</keyword>
<keyword evidence="2" id="KW-0805">Transcription regulation</keyword>
<evidence type="ECO:0000259" key="5">
    <source>
        <dbReference type="PROSITE" id="PS50931"/>
    </source>
</evidence>
<evidence type="ECO:0000313" key="6">
    <source>
        <dbReference type="EMBL" id="MCK8779996.1"/>
    </source>
</evidence>
<evidence type="ECO:0000256" key="2">
    <source>
        <dbReference type="ARBA" id="ARBA00023015"/>
    </source>
</evidence>
<dbReference type="SUPFAM" id="SSF46785">
    <property type="entry name" value="Winged helix' DNA-binding domain"/>
    <property type="match status" value="1"/>
</dbReference>